<sequence>MKAANTFFCLPSELPTVRAIIGDAVLEIIRSGAPVGAAGLLTLLKSPGARKNWSDEGPLLQIAIDALEESLSIDFKKI</sequence>
<reference evidence="1 3" key="1">
    <citation type="submission" date="2017-07" db="EMBL/GenBank/DDBJ databases">
        <title>Raoultella ornithinolytica strain HH3 draft genome.</title>
        <authorList>
            <person name="Duceppe M.-O."/>
            <person name="Huang H."/>
            <person name="Phipps-Todd B."/>
        </authorList>
    </citation>
    <scope>NUCLEOTIDE SEQUENCE [LARGE SCALE GENOMIC DNA]</scope>
    <source>
        <strain evidence="1 3">HH3</strain>
    </source>
</reference>
<evidence type="ECO:0000313" key="2">
    <source>
        <dbReference type="EMBL" id="UXE37066.1"/>
    </source>
</evidence>
<evidence type="ECO:0000313" key="1">
    <source>
        <dbReference type="EMBL" id="PIK90265.1"/>
    </source>
</evidence>
<dbReference type="EMBL" id="NKYI01000011">
    <property type="protein sequence ID" value="PIK90265.1"/>
    <property type="molecule type" value="Genomic_DNA"/>
</dbReference>
<organism evidence="1 3">
    <name type="scientific">Raoultella ornithinolytica</name>
    <name type="common">Klebsiella ornithinolytica</name>
    <dbReference type="NCBI Taxonomy" id="54291"/>
    <lineage>
        <taxon>Bacteria</taxon>
        <taxon>Pseudomonadati</taxon>
        <taxon>Pseudomonadota</taxon>
        <taxon>Gammaproteobacteria</taxon>
        <taxon>Enterobacterales</taxon>
        <taxon>Enterobacteriaceae</taxon>
        <taxon>Klebsiella/Raoultella group</taxon>
        <taxon>Raoultella</taxon>
    </lineage>
</organism>
<dbReference type="GeneID" id="93755522"/>
<name>A0A1Y6GLC0_RAOOR</name>
<dbReference type="Proteomes" id="UP001064206">
    <property type="component" value="Chromosome"/>
</dbReference>
<dbReference type="AlphaFoldDB" id="A0A1Y6GLC0"/>
<accession>A0A1Y6GLC0</accession>
<evidence type="ECO:0000313" key="3">
    <source>
        <dbReference type="Proteomes" id="UP000229713"/>
    </source>
</evidence>
<keyword evidence="1" id="KW-0808">Transferase</keyword>
<dbReference type="Proteomes" id="UP000229713">
    <property type="component" value="Unassembled WGS sequence"/>
</dbReference>
<dbReference type="EMBL" id="CP104450">
    <property type="protein sequence ID" value="UXE37066.1"/>
    <property type="molecule type" value="Genomic_DNA"/>
</dbReference>
<dbReference type="GO" id="GO:0016740">
    <property type="term" value="F:transferase activity"/>
    <property type="evidence" value="ECO:0007669"/>
    <property type="project" value="UniProtKB-KW"/>
</dbReference>
<protein>
    <submittedName>
        <fullName evidence="1">Acetyltransferase</fullName>
    </submittedName>
</protein>
<proteinExistence type="predicted"/>
<dbReference type="PaxDb" id="1286170-RORB6_12730"/>
<dbReference type="RefSeq" id="WP_004858894.1">
    <property type="nucleotide sequence ID" value="NZ_ABDFAB020000003.1"/>
</dbReference>
<gene>
    <name evidence="1" type="ORF">CFY86_05735</name>
    <name evidence="2" type="ORF">N2J37_21430</name>
</gene>
<reference evidence="2" key="2">
    <citation type="submission" date="2022-09" db="EMBL/GenBank/DDBJ databases">
        <title>Multidrug resistance Raoultella ornithinolytica Strain MQB_Silv_108.</title>
        <authorList>
            <person name="Quintela-Baluja M."/>
        </authorList>
    </citation>
    <scope>NUCLEOTIDE SEQUENCE</scope>
    <source>
        <strain evidence="2">MQB_Silv_108</strain>
    </source>
</reference>